<dbReference type="Gene3D" id="2.120.10.30">
    <property type="entry name" value="TolB, C-terminal domain"/>
    <property type="match status" value="1"/>
</dbReference>
<keyword evidence="3" id="KW-1185">Reference proteome</keyword>
<dbReference type="InterPro" id="IPR011042">
    <property type="entry name" value="6-blade_b-propeller_TolB-like"/>
</dbReference>
<dbReference type="Proteomes" id="UP001178507">
    <property type="component" value="Unassembled WGS sequence"/>
</dbReference>
<evidence type="ECO:0000256" key="1">
    <source>
        <dbReference type="SAM" id="SignalP"/>
    </source>
</evidence>
<evidence type="ECO:0000313" key="3">
    <source>
        <dbReference type="Proteomes" id="UP001178507"/>
    </source>
</evidence>
<protein>
    <submittedName>
        <fullName evidence="2">Uncharacterized protein</fullName>
    </submittedName>
</protein>
<name>A0AA36JFB7_9DINO</name>
<sequence>MAYAWLAISLLQGAASTSLRAGEAPRLYEAEASLLKPSSWSIYAPAPLPPRFLIISSPEERIVSYAQVSDDYTAVKGLVKPLLQDVSIPKGLAYDAQHSRLFVADPGARRIRAWKLFLERCLTPEEKAGMLGAAVTDPFTTDAAEGPTACDLPWTLRAGHEVTVVSDVSSEWVSVDKDGNLYYSDQNKKSVNKIDATLLLNLIHGEIQPAELKHRPAGRAFAESLRQEGKEAMEVKAGLADAGEALTDSVKGAAGMLGSASATAISAVLPTVSDDSILELFQAADSPHVATPGGIASDTVQVYWANQDHGFEKGSIGTGFAAPSLSAEGPKTGKLTNQTEHSFGLAVTRNAVIFSDGGAVYGVSKFGGGAATPLNGNFIISRGLVWDGSGSIFVADEGASAVYAMPCSILAENQPIQQVLQLHGAFGLALVQPTDPLVTSTMQLKSSAWHGSIWVGLLAAVLAL</sequence>
<accession>A0AA36JFB7</accession>
<comment type="caution">
    <text evidence="2">The sequence shown here is derived from an EMBL/GenBank/DDBJ whole genome shotgun (WGS) entry which is preliminary data.</text>
</comment>
<organism evidence="2 3">
    <name type="scientific">Effrenium voratum</name>
    <dbReference type="NCBI Taxonomy" id="2562239"/>
    <lineage>
        <taxon>Eukaryota</taxon>
        <taxon>Sar</taxon>
        <taxon>Alveolata</taxon>
        <taxon>Dinophyceae</taxon>
        <taxon>Suessiales</taxon>
        <taxon>Symbiodiniaceae</taxon>
        <taxon>Effrenium</taxon>
    </lineage>
</organism>
<evidence type="ECO:0000313" key="2">
    <source>
        <dbReference type="EMBL" id="CAJ1404049.1"/>
    </source>
</evidence>
<proteinExistence type="predicted"/>
<dbReference type="EMBL" id="CAUJNA010003521">
    <property type="protein sequence ID" value="CAJ1404049.1"/>
    <property type="molecule type" value="Genomic_DNA"/>
</dbReference>
<feature type="signal peptide" evidence="1">
    <location>
        <begin position="1"/>
        <end position="16"/>
    </location>
</feature>
<reference evidence="2" key="1">
    <citation type="submission" date="2023-08" db="EMBL/GenBank/DDBJ databases">
        <authorList>
            <person name="Chen Y."/>
            <person name="Shah S."/>
            <person name="Dougan E. K."/>
            <person name="Thang M."/>
            <person name="Chan C."/>
        </authorList>
    </citation>
    <scope>NUCLEOTIDE SEQUENCE</scope>
</reference>
<gene>
    <name evidence="2" type="ORF">EVOR1521_LOCUS26583</name>
</gene>
<dbReference type="AlphaFoldDB" id="A0AA36JFB7"/>
<keyword evidence="1" id="KW-0732">Signal</keyword>
<dbReference type="SUPFAM" id="SSF63829">
    <property type="entry name" value="Calcium-dependent phosphotriesterase"/>
    <property type="match status" value="2"/>
</dbReference>
<feature type="chain" id="PRO_5041323693" evidence="1">
    <location>
        <begin position="17"/>
        <end position="464"/>
    </location>
</feature>